<proteinExistence type="predicted"/>
<feature type="non-terminal residue" evidence="8">
    <location>
        <position position="1"/>
    </location>
</feature>
<keyword evidence="4" id="KW-0969">Cilium</keyword>
<dbReference type="PANTHER" id="PTHR45912:SF3">
    <property type="entry name" value="CILIA- AND FLAGELLA-ASSOCIATED PROTEIN 47"/>
    <property type="match status" value="1"/>
</dbReference>
<dbReference type="PANTHER" id="PTHR45912">
    <property type="entry name" value="CILIA- AND FLAGELLA-ASSOCIATED PROTEIN 47"/>
    <property type="match status" value="1"/>
</dbReference>
<dbReference type="OrthoDB" id="10060824at2759"/>
<dbReference type="GO" id="GO:0005737">
    <property type="term" value="C:cytoplasm"/>
    <property type="evidence" value="ECO:0007669"/>
    <property type="project" value="UniProtKB-SubCell"/>
</dbReference>
<evidence type="ECO:0000256" key="2">
    <source>
        <dbReference type="ARBA" id="ARBA00004496"/>
    </source>
</evidence>
<feature type="domain" description="HYDIN/VesB/CFA65-like Ig-like" evidence="6">
    <location>
        <begin position="610"/>
        <end position="687"/>
    </location>
</feature>
<keyword evidence="5" id="KW-0966">Cell projection</keyword>
<dbReference type="RefSeq" id="XP_030044910.1">
    <property type="nucleotide sequence ID" value="XM_030189050.1"/>
</dbReference>
<comment type="subcellular location">
    <subcellularLocation>
        <location evidence="1">Cell projection</location>
        <location evidence="1">Cilium</location>
    </subcellularLocation>
    <subcellularLocation>
        <location evidence="2">Cytoplasm</location>
    </subcellularLocation>
</comment>
<evidence type="ECO:0000256" key="5">
    <source>
        <dbReference type="ARBA" id="ARBA00023273"/>
    </source>
</evidence>
<gene>
    <name evidence="8" type="primary">LOC115459189</name>
</gene>
<dbReference type="GO" id="GO:0005929">
    <property type="term" value="C:cilium"/>
    <property type="evidence" value="ECO:0007669"/>
    <property type="project" value="UniProtKB-SubCell"/>
</dbReference>
<dbReference type="InterPro" id="IPR013783">
    <property type="entry name" value="Ig-like_fold"/>
</dbReference>
<organism evidence="7 8">
    <name type="scientific">Microcaecilia unicolor</name>
    <dbReference type="NCBI Taxonomy" id="1415580"/>
    <lineage>
        <taxon>Eukaryota</taxon>
        <taxon>Metazoa</taxon>
        <taxon>Chordata</taxon>
        <taxon>Craniata</taxon>
        <taxon>Vertebrata</taxon>
        <taxon>Euteleostomi</taxon>
        <taxon>Amphibia</taxon>
        <taxon>Gymnophiona</taxon>
        <taxon>Siphonopidae</taxon>
        <taxon>Microcaecilia</taxon>
    </lineage>
</organism>
<dbReference type="KEGG" id="muo:115459189"/>
<sequence length="689" mass="77300">ENEEDFMMGKPPIQQDYALFLKFEHVGDRDDFIRAEDADRLRTSRKSQQCVELAVIGSGVPIKLSFSRGKVLKFKACLLGERIDTLCTLTNDSELLPLTFNFRKISHFSACPAKGKVQLGGSQDVIFSFAPHQIGTFKMKQVIEFIGQTTESFVSLKTKVFQEMSLSLTGVCKSVTNAVVLKVSPGITPWVSNPTGHYVHVAPDEKENYIGFTRASMANATQIGIHSQQKVGILEKDVQIAFPNDRSASIRPSDRQKKYRTIFTKVERYSYVDPDFAFTDEEEAKRQIHKEHYAKYIVGIREQRVKEEQDREFEELNNPVDIGLKSACGLVPPKISLKELIQSQLKPQITPSSKGCLLTTQKLASEEQRSLFREFTEGLSAIPIGAQEKEECSLKLTPKQLHQVVIGPSLIEFGQVCICSISERQMYIINNLPKFIWVQLEIDCKELQQTSPLSHVLPPTSKTRIPVVLETTTLGDFKKSINYTVNTRHTGHVMVTSTVVPVALDLSTEELILKPIPGLLIESGFRTTLTLYNRRNHPADFCWKPKIRDKGIAFSIRPARGTVEEFSDLDCEVVWHPGFSSPEEGEFSLFVQGGSTLKLNCIAQLGTISVQFTEEKILFSQTPLGITTWKPAFLQNKGNNHAYFQLLDMTPVPGMTVVPSQGVIPVGGIAKIDIFFTPNEIFKFDSKLE</sequence>
<dbReference type="Gene3D" id="2.60.40.10">
    <property type="entry name" value="Immunoglobulins"/>
    <property type="match status" value="3"/>
</dbReference>
<name>A0A6P7X2Z1_9AMPH</name>
<evidence type="ECO:0000256" key="1">
    <source>
        <dbReference type="ARBA" id="ARBA00004138"/>
    </source>
</evidence>
<feature type="non-terminal residue" evidence="8">
    <location>
        <position position="689"/>
    </location>
</feature>
<evidence type="ECO:0000256" key="4">
    <source>
        <dbReference type="ARBA" id="ARBA00023069"/>
    </source>
</evidence>
<dbReference type="InParanoid" id="A0A6P7X2Z1"/>
<dbReference type="Proteomes" id="UP000515156">
    <property type="component" value="Unplaced"/>
</dbReference>
<evidence type="ECO:0000256" key="3">
    <source>
        <dbReference type="ARBA" id="ARBA00022490"/>
    </source>
</evidence>
<evidence type="ECO:0000313" key="7">
    <source>
        <dbReference type="Proteomes" id="UP000515156"/>
    </source>
</evidence>
<protein>
    <submittedName>
        <fullName evidence="8">Cilia- and flagella-associated protein 47-like</fullName>
    </submittedName>
</protein>
<keyword evidence="3" id="KW-0963">Cytoplasm</keyword>
<evidence type="ECO:0000259" key="6">
    <source>
        <dbReference type="Pfam" id="PF22544"/>
    </source>
</evidence>
<accession>A0A6P7X2Z1</accession>
<dbReference type="Pfam" id="PF22544">
    <property type="entry name" value="HYDIN_VesB_CFA65-like_Ig"/>
    <property type="match status" value="1"/>
</dbReference>
<dbReference type="GO" id="GO:0007288">
    <property type="term" value="P:sperm axoneme assembly"/>
    <property type="evidence" value="ECO:0007669"/>
    <property type="project" value="TreeGrafter"/>
</dbReference>
<keyword evidence="7" id="KW-1185">Reference proteome</keyword>
<evidence type="ECO:0000313" key="8">
    <source>
        <dbReference type="RefSeq" id="XP_030044910.1"/>
    </source>
</evidence>
<dbReference type="AlphaFoldDB" id="A0A6P7X2Z1"/>
<dbReference type="GeneID" id="115459189"/>
<reference evidence="8" key="1">
    <citation type="submission" date="2025-08" db="UniProtKB">
        <authorList>
            <consortium name="RefSeq"/>
        </authorList>
    </citation>
    <scope>IDENTIFICATION</scope>
</reference>
<dbReference type="InterPro" id="IPR053879">
    <property type="entry name" value="HYDIN_VesB_CFA65-like_Ig"/>
</dbReference>